<accession>A0A090MPZ5</accession>
<proteinExistence type="predicted"/>
<evidence type="ECO:0000256" key="3">
    <source>
        <dbReference type="ARBA" id="ARBA00023163"/>
    </source>
</evidence>
<dbReference type="PANTHER" id="PTHR47506:SF7">
    <property type="entry name" value="TRANSCRIPTIONAL REGULATORY PROTEIN"/>
    <property type="match status" value="1"/>
</dbReference>
<dbReference type="PROSITE" id="PS50977">
    <property type="entry name" value="HTH_TETR_2"/>
    <property type="match status" value="1"/>
</dbReference>
<dbReference type="Pfam" id="PF00440">
    <property type="entry name" value="TetR_N"/>
    <property type="match status" value="1"/>
</dbReference>
<dbReference type="STRING" id="1035.BN961_01736"/>
<evidence type="ECO:0000313" key="7">
    <source>
        <dbReference type="Proteomes" id="UP000035762"/>
    </source>
</evidence>
<gene>
    <name evidence="6" type="ORF">BN961_01736</name>
</gene>
<dbReference type="RefSeq" id="WP_048756253.1">
    <property type="nucleotide sequence ID" value="NZ_CCAZ020000001.1"/>
</dbReference>
<keyword evidence="7" id="KW-1185">Reference proteome</keyword>
<reference evidence="6 7" key="1">
    <citation type="journal article" date="2014" name="Genome Announc.">
        <title>Genome Sequence of Afipia felis Strain 76713, Isolated in Hospital Water Using an Amoeba Co-Culture Procedure.</title>
        <authorList>
            <person name="Benamar S."/>
            <person name="La Scola B."/>
            <person name="Croce O."/>
        </authorList>
    </citation>
    <scope>NUCLEOTIDE SEQUENCE [LARGE SCALE GENOMIC DNA]</scope>
    <source>
        <strain evidence="6 7">76713</strain>
    </source>
</reference>
<dbReference type="Gene3D" id="1.10.10.60">
    <property type="entry name" value="Homeodomain-like"/>
    <property type="match status" value="1"/>
</dbReference>
<keyword evidence="2 4" id="KW-0238">DNA-binding</keyword>
<organism evidence="6 7">
    <name type="scientific">Afipia felis</name>
    <name type="common">Cat scratch disease bacillus</name>
    <dbReference type="NCBI Taxonomy" id="1035"/>
    <lineage>
        <taxon>Bacteria</taxon>
        <taxon>Pseudomonadati</taxon>
        <taxon>Pseudomonadota</taxon>
        <taxon>Alphaproteobacteria</taxon>
        <taxon>Hyphomicrobiales</taxon>
        <taxon>Nitrobacteraceae</taxon>
        <taxon>Afipia</taxon>
    </lineage>
</organism>
<dbReference type="OrthoDB" id="9798857at2"/>
<dbReference type="GO" id="GO:0003677">
    <property type="term" value="F:DNA binding"/>
    <property type="evidence" value="ECO:0007669"/>
    <property type="project" value="UniProtKB-UniRule"/>
</dbReference>
<dbReference type="PANTHER" id="PTHR47506">
    <property type="entry name" value="TRANSCRIPTIONAL REGULATORY PROTEIN"/>
    <property type="match status" value="1"/>
</dbReference>
<dbReference type="Gene3D" id="1.10.357.10">
    <property type="entry name" value="Tetracycline Repressor, domain 2"/>
    <property type="match status" value="1"/>
</dbReference>
<dbReference type="PRINTS" id="PR00455">
    <property type="entry name" value="HTHTETR"/>
</dbReference>
<evidence type="ECO:0000256" key="4">
    <source>
        <dbReference type="PROSITE-ProRule" id="PRU00335"/>
    </source>
</evidence>
<dbReference type="InterPro" id="IPR009057">
    <property type="entry name" value="Homeodomain-like_sf"/>
</dbReference>
<protein>
    <submittedName>
        <fullName evidence="6">Transcriptional repressor BetI</fullName>
    </submittedName>
</protein>
<dbReference type="Proteomes" id="UP000035762">
    <property type="component" value="Unassembled WGS sequence"/>
</dbReference>
<keyword evidence="1" id="KW-0805">Transcription regulation</keyword>
<evidence type="ECO:0000256" key="2">
    <source>
        <dbReference type="ARBA" id="ARBA00023125"/>
    </source>
</evidence>
<sequence length="210" mass="22611">MRYARDHKAATHEKILKGAVMRLKENGSAGIAIAELMEEAGLTHGGFYAHFKSRDALIEESFRDALDTTARRWRARAEKAPKGEGLAAIVNGYLTREHRDDVSGGCALPALGAELARSSTKTRRIFTAKLEEAIDLVASQHAERPTRAMREEAIGAIATMVGSLLLARAAAADEELSADILKAGRKKALAGNAVRVKRAVPKSAQGKVTR</sequence>
<dbReference type="AlphaFoldDB" id="A0A090MPZ5"/>
<comment type="caution">
    <text evidence="6">The sequence shown here is derived from an EMBL/GenBank/DDBJ whole genome shotgun (WGS) entry which is preliminary data.</text>
</comment>
<evidence type="ECO:0000259" key="5">
    <source>
        <dbReference type="PROSITE" id="PS50977"/>
    </source>
</evidence>
<dbReference type="SUPFAM" id="SSF46689">
    <property type="entry name" value="Homeodomain-like"/>
    <property type="match status" value="1"/>
</dbReference>
<keyword evidence="3" id="KW-0804">Transcription</keyword>
<feature type="DNA-binding region" description="H-T-H motif" evidence="4">
    <location>
        <begin position="32"/>
        <end position="51"/>
    </location>
</feature>
<name>A0A090MPZ5_AFIFE</name>
<evidence type="ECO:0000313" key="6">
    <source>
        <dbReference type="EMBL" id="CEG08322.1"/>
    </source>
</evidence>
<feature type="domain" description="HTH tetR-type" evidence="5">
    <location>
        <begin position="9"/>
        <end position="69"/>
    </location>
</feature>
<dbReference type="EMBL" id="CCAZ020000001">
    <property type="protein sequence ID" value="CEG08322.1"/>
    <property type="molecule type" value="Genomic_DNA"/>
</dbReference>
<dbReference type="SUPFAM" id="SSF48498">
    <property type="entry name" value="Tetracyclin repressor-like, C-terminal domain"/>
    <property type="match status" value="1"/>
</dbReference>
<dbReference type="InterPro" id="IPR036271">
    <property type="entry name" value="Tet_transcr_reg_TetR-rel_C_sf"/>
</dbReference>
<dbReference type="InterPro" id="IPR001647">
    <property type="entry name" value="HTH_TetR"/>
</dbReference>
<evidence type="ECO:0000256" key="1">
    <source>
        <dbReference type="ARBA" id="ARBA00023015"/>
    </source>
</evidence>